<evidence type="ECO:0000256" key="3">
    <source>
        <dbReference type="ARBA" id="ARBA00023015"/>
    </source>
</evidence>
<dbReference type="InterPro" id="IPR036388">
    <property type="entry name" value="WH-like_DNA-bd_sf"/>
</dbReference>
<accession>A0A0K0XDR0</accession>
<reference evidence="9 10" key="1">
    <citation type="submission" date="2015-07" db="EMBL/GenBank/DDBJ databases">
        <title>Complete genome sequence of Mycobacterium goodii X7B, a facultative thermophilic biodesulfurizing bacterium.</title>
        <authorList>
            <person name="Yu B."/>
            <person name="Li F."/>
            <person name="Xu P."/>
        </authorList>
    </citation>
    <scope>NUCLEOTIDE SEQUENCE [LARGE SCALE GENOMIC DNA]</scope>
    <source>
        <strain evidence="9 10">X7B</strain>
    </source>
</reference>
<keyword evidence="4" id="KW-0731">Sigma factor</keyword>
<dbReference type="InterPro" id="IPR013324">
    <property type="entry name" value="RNA_pol_sigma_r3/r4-like"/>
</dbReference>
<sequence>MANPAWTDLPEAEAVFSRVRPRLFGVAYRMMGTVAEAEDAVQETWLRWQDADRAAVTDPASFLMTIVTRICLNVVQSARARHETYIGPWLPEPVDTTADPALGAERGAALELATLMLLERLAPPERAAYILREAFDYPYEQIAETVGVSVPNARQLVSRARKRLTTRRVSPVSDADQDRLLRAFVNAARSGDLDALEEILAEDVVSYTDGNGARNAAQIPVAGRTTVAKFVRAFRNRLWPGTTLRWITANGRPAVLIQHNGSAAAFLTIAASEGAIDQVLWVLAPDKLMKIAAAQQR</sequence>
<evidence type="ECO:0000259" key="7">
    <source>
        <dbReference type="Pfam" id="PF04542"/>
    </source>
</evidence>
<dbReference type="InterPro" id="IPR013325">
    <property type="entry name" value="RNA_pol_sigma_r2"/>
</dbReference>
<evidence type="ECO:0000256" key="1">
    <source>
        <dbReference type="ARBA" id="ARBA00010641"/>
    </source>
</evidence>
<dbReference type="SUPFAM" id="SSF54427">
    <property type="entry name" value="NTF2-like"/>
    <property type="match status" value="1"/>
</dbReference>
<protein>
    <submittedName>
        <fullName evidence="9">RNA polymerase sigma24 factor</fullName>
    </submittedName>
</protein>
<dbReference type="GO" id="GO:0016987">
    <property type="term" value="F:sigma factor activity"/>
    <property type="evidence" value="ECO:0007669"/>
    <property type="project" value="UniProtKB-KW"/>
</dbReference>
<feature type="domain" description="RNA polymerase sigma-70 region 2" evidence="7">
    <location>
        <begin position="16"/>
        <end position="79"/>
    </location>
</feature>
<dbReference type="NCBIfam" id="TIGR02957">
    <property type="entry name" value="SigX4"/>
    <property type="match status" value="1"/>
</dbReference>
<dbReference type="InterPro" id="IPR032710">
    <property type="entry name" value="NTF2-like_dom_sf"/>
</dbReference>
<dbReference type="NCBIfam" id="TIGR02937">
    <property type="entry name" value="sigma70-ECF"/>
    <property type="match status" value="1"/>
</dbReference>
<dbReference type="OrthoDB" id="3211555at2"/>
<feature type="domain" description="RNA polymerase sigma factor 70 region 4 type 2" evidence="8">
    <location>
        <begin position="115"/>
        <end position="164"/>
    </location>
</feature>
<evidence type="ECO:0000313" key="9">
    <source>
        <dbReference type="EMBL" id="AKS35521.1"/>
    </source>
</evidence>
<dbReference type="RefSeq" id="WP_049747977.1">
    <property type="nucleotide sequence ID" value="NZ_CP012150.1"/>
</dbReference>
<dbReference type="InterPro" id="IPR014284">
    <property type="entry name" value="RNA_pol_sigma-70_dom"/>
</dbReference>
<dbReference type="Proteomes" id="UP000062255">
    <property type="component" value="Chromosome"/>
</dbReference>
<dbReference type="EMBL" id="CP012150">
    <property type="protein sequence ID" value="AKS35521.1"/>
    <property type="molecule type" value="Genomic_DNA"/>
</dbReference>
<dbReference type="InterPro" id="IPR014303">
    <property type="entry name" value="RNA_pol_sigma-70_ECF"/>
</dbReference>
<evidence type="ECO:0000313" key="10">
    <source>
        <dbReference type="Proteomes" id="UP000062255"/>
    </source>
</evidence>
<dbReference type="Pfam" id="PF08281">
    <property type="entry name" value="Sigma70_r4_2"/>
    <property type="match status" value="1"/>
</dbReference>
<comment type="subunit">
    <text evidence="2">Interacts transiently with the RNA polymerase catalytic core formed by RpoA, RpoB, RpoC and RpoZ (2 alpha, 1 beta, 1 beta' and 1 omega subunit) to form the RNA polymerase holoenzyme that can initiate transcription.</text>
</comment>
<dbReference type="SUPFAM" id="SSF88946">
    <property type="entry name" value="Sigma2 domain of RNA polymerase sigma factors"/>
    <property type="match status" value="1"/>
</dbReference>
<dbReference type="PANTHER" id="PTHR30173">
    <property type="entry name" value="SIGMA 19 FACTOR"/>
    <property type="match status" value="1"/>
</dbReference>
<keyword evidence="5" id="KW-0238">DNA-binding</keyword>
<dbReference type="GO" id="GO:0003677">
    <property type="term" value="F:DNA binding"/>
    <property type="evidence" value="ECO:0007669"/>
    <property type="project" value="UniProtKB-KW"/>
</dbReference>
<dbReference type="GO" id="GO:0006352">
    <property type="term" value="P:DNA-templated transcription initiation"/>
    <property type="evidence" value="ECO:0007669"/>
    <property type="project" value="InterPro"/>
</dbReference>
<dbReference type="InterPro" id="IPR052704">
    <property type="entry name" value="ECF_Sigma-70_Domain"/>
</dbReference>
<dbReference type="STRING" id="134601.AFA91_30460"/>
<dbReference type="SUPFAM" id="SSF88659">
    <property type="entry name" value="Sigma3 and sigma4 domains of RNA polymerase sigma factors"/>
    <property type="match status" value="1"/>
</dbReference>
<dbReference type="PANTHER" id="PTHR30173:SF36">
    <property type="entry name" value="ECF RNA POLYMERASE SIGMA FACTOR SIGJ"/>
    <property type="match status" value="1"/>
</dbReference>
<dbReference type="NCBIfam" id="NF007214">
    <property type="entry name" value="PRK09636.1"/>
    <property type="match status" value="1"/>
</dbReference>
<comment type="similarity">
    <text evidence="1">Belongs to the sigma-70 factor family. ECF subfamily.</text>
</comment>
<organism evidence="9 10">
    <name type="scientific">Mycolicibacterium goodii</name>
    <name type="common">Mycobacterium goodii</name>
    <dbReference type="NCBI Taxonomy" id="134601"/>
    <lineage>
        <taxon>Bacteria</taxon>
        <taxon>Bacillati</taxon>
        <taxon>Actinomycetota</taxon>
        <taxon>Actinomycetes</taxon>
        <taxon>Mycobacteriales</taxon>
        <taxon>Mycobacteriaceae</taxon>
        <taxon>Mycolicibacterium</taxon>
    </lineage>
</organism>
<name>A0A0K0XDR0_MYCGD</name>
<evidence type="ECO:0000256" key="5">
    <source>
        <dbReference type="ARBA" id="ARBA00023125"/>
    </source>
</evidence>
<dbReference type="Gene3D" id="1.10.10.10">
    <property type="entry name" value="Winged helix-like DNA-binding domain superfamily/Winged helix DNA-binding domain"/>
    <property type="match status" value="1"/>
</dbReference>
<evidence type="ECO:0000256" key="6">
    <source>
        <dbReference type="ARBA" id="ARBA00023163"/>
    </source>
</evidence>
<dbReference type="Gene3D" id="1.10.1740.10">
    <property type="match status" value="1"/>
</dbReference>
<dbReference type="Pfam" id="PF04542">
    <property type="entry name" value="Sigma70_r2"/>
    <property type="match status" value="1"/>
</dbReference>
<dbReference type="AlphaFoldDB" id="A0A0K0XDR0"/>
<dbReference type="InterPro" id="IPR013249">
    <property type="entry name" value="RNA_pol_sigma70_r4_t2"/>
</dbReference>
<dbReference type="PATRIC" id="fig|134601.6.peg.6298"/>
<evidence type="ECO:0000259" key="8">
    <source>
        <dbReference type="Pfam" id="PF08281"/>
    </source>
</evidence>
<keyword evidence="6" id="KW-0804">Transcription</keyword>
<dbReference type="KEGG" id="mgo:AFA91_30460"/>
<gene>
    <name evidence="9" type="ORF">AFA91_30460</name>
</gene>
<dbReference type="InterPro" id="IPR007627">
    <property type="entry name" value="RNA_pol_sigma70_r2"/>
</dbReference>
<keyword evidence="3" id="KW-0805">Transcription regulation</keyword>
<evidence type="ECO:0000256" key="2">
    <source>
        <dbReference type="ARBA" id="ARBA00011344"/>
    </source>
</evidence>
<proteinExistence type="inferred from homology"/>
<dbReference type="Gene3D" id="3.10.450.50">
    <property type="match status" value="1"/>
</dbReference>
<evidence type="ECO:0000256" key="4">
    <source>
        <dbReference type="ARBA" id="ARBA00023082"/>
    </source>
</evidence>